<keyword evidence="2" id="KW-1185">Reference proteome</keyword>
<proteinExistence type="predicted"/>
<comment type="caution">
    <text evidence="1">The sequence shown here is derived from an EMBL/GenBank/DDBJ whole genome shotgun (WGS) entry which is preliminary data.</text>
</comment>
<protein>
    <submittedName>
        <fullName evidence="1">Uncharacterized protein</fullName>
    </submittedName>
</protein>
<reference evidence="1" key="1">
    <citation type="submission" date="2023-04" db="EMBL/GenBank/DDBJ databases">
        <title>Draft Genome sequencing of Naganishia species isolated from polar environments using Oxford Nanopore Technology.</title>
        <authorList>
            <person name="Leo P."/>
            <person name="Venkateswaran K."/>
        </authorList>
    </citation>
    <scope>NUCLEOTIDE SEQUENCE</scope>
    <source>
        <strain evidence="1">MNA-CCFEE 5423</strain>
    </source>
</reference>
<evidence type="ECO:0000313" key="2">
    <source>
        <dbReference type="Proteomes" id="UP001227268"/>
    </source>
</evidence>
<dbReference type="Proteomes" id="UP001227268">
    <property type="component" value="Unassembled WGS sequence"/>
</dbReference>
<sequence>MLKKAKHEKIRFETESSDIPASEPARERYYEQQTKIRAIRKAARRQKGVEAEARKQTEGKMDMRAVQQGLELSDTDDEEPGIEGEYLVLSVTIGRRFTTTFGNELRIPVHQKLEIVNGHFKSFKMNTGIISPLIAMVHSTSDLGRSAEASLYEKANKLREDMDQFALKHSSEALDAVSCLGSANGNILSGSELQKQLVKAPNDDEMDQKT</sequence>
<organism evidence="1 2">
    <name type="scientific">Naganishia friedmannii</name>
    <dbReference type="NCBI Taxonomy" id="89922"/>
    <lineage>
        <taxon>Eukaryota</taxon>
        <taxon>Fungi</taxon>
        <taxon>Dikarya</taxon>
        <taxon>Basidiomycota</taxon>
        <taxon>Agaricomycotina</taxon>
        <taxon>Tremellomycetes</taxon>
        <taxon>Filobasidiales</taxon>
        <taxon>Filobasidiaceae</taxon>
        <taxon>Naganishia</taxon>
    </lineage>
</organism>
<name>A0ACC2W393_9TREE</name>
<accession>A0ACC2W393</accession>
<gene>
    <name evidence="1" type="ORF">QFC21_001210</name>
</gene>
<evidence type="ECO:0000313" key="1">
    <source>
        <dbReference type="EMBL" id="KAJ9106072.1"/>
    </source>
</evidence>
<dbReference type="EMBL" id="JASBWT010000003">
    <property type="protein sequence ID" value="KAJ9106072.1"/>
    <property type="molecule type" value="Genomic_DNA"/>
</dbReference>